<comment type="caution">
    <text evidence="2">The sequence shown here is derived from an EMBL/GenBank/DDBJ whole genome shotgun (WGS) entry which is preliminary data.</text>
</comment>
<accession>A0A0F9KJV4</accession>
<feature type="transmembrane region" description="Helical" evidence="1">
    <location>
        <begin position="12"/>
        <end position="31"/>
    </location>
</feature>
<dbReference type="AlphaFoldDB" id="A0A0F9KJV4"/>
<evidence type="ECO:0000313" key="2">
    <source>
        <dbReference type="EMBL" id="KKM15555.1"/>
    </source>
</evidence>
<keyword evidence="1" id="KW-1133">Transmembrane helix</keyword>
<dbReference type="EMBL" id="LAZR01014880">
    <property type="protein sequence ID" value="KKM15555.1"/>
    <property type="molecule type" value="Genomic_DNA"/>
</dbReference>
<keyword evidence="1" id="KW-0472">Membrane</keyword>
<proteinExistence type="predicted"/>
<organism evidence="2">
    <name type="scientific">marine sediment metagenome</name>
    <dbReference type="NCBI Taxonomy" id="412755"/>
    <lineage>
        <taxon>unclassified sequences</taxon>
        <taxon>metagenomes</taxon>
        <taxon>ecological metagenomes</taxon>
    </lineage>
</organism>
<evidence type="ECO:0000256" key="1">
    <source>
        <dbReference type="SAM" id="Phobius"/>
    </source>
</evidence>
<protein>
    <submittedName>
        <fullName evidence="2">Uncharacterized protein</fullName>
    </submittedName>
</protein>
<gene>
    <name evidence="2" type="ORF">LCGC14_1694940</name>
</gene>
<name>A0A0F9KJV4_9ZZZZ</name>
<sequence length="76" mass="8775">MNWLTENRDVIHAFAVCCAGIGGVCMAIWLVRQFAGWYEDRHERQQVAEDTAWSDLMSVYKALAPEEADEAEERKR</sequence>
<reference evidence="2" key="1">
    <citation type="journal article" date="2015" name="Nature">
        <title>Complex archaea that bridge the gap between prokaryotes and eukaryotes.</title>
        <authorList>
            <person name="Spang A."/>
            <person name="Saw J.H."/>
            <person name="Jorgensen S.L."/>
            <person name="Zaremba-Niedzwiedzka K."/>
            <person name="Martijn J."/>
            <person name="Lind A.E."/>
            <person name="van Eijk R."/>
            <person name="Schleper C."/>
            <person name="Guy L."/>
            <person name="Ettema T.J."/>
        </authorList>
    </citation>
    <scope>NUCLEOTIDE SEQUENCE</scope>
</reference>
<keyword evidence="1" id="KW-0812">Transmembrane</keyword>